<reference evidence="1 2" key="1">
    <citation type="submission" date="2014-04" db="EMBL/GenBank/DDBJ databases">
        <authorList>
            <consortium name="DOE Joint Genome Institute"/>
            <person name="Kuo A."/>
            <person name="Gay G."/>
            <person name="Dore J."/>
            <person name="Kohler A."/>
            <person name="Nagy L.G."/>
            <person name="Floudas D."/>
            <person name="Copeland A."/>
            <person name="Barry K.W."/>
            <person name="Cichocki N."/>
            <person name="Veneault-Fourrey C."/>
            <person name="LaButti K."/>
            <person name="Lindquist E.A."/>
            <person name="Lipzen A."/>
            <person name="Lundell T."/>
            <person name="Morin E."/>
            <person name="Murat C."/>
            <person name="Sun H."/>
            <person name="Tunlid A."/>
            <person name="Henrissat B."/>
            <person name="Grigoriev I.V."/>
            <person name="Hibbett D.S."/>
            <person name="Martin F."/>
            <person name="Nordberg H.P."/>
            <person name="Cantor M.N."/>
            <person name="Hua S.X."/>
        </authorList>
    </citation>
    <scope>NUCLEOTIDE SEQUENCE [LARGE SCALE GENOMIC DNA]</scope>
    <source>
        <strain evidence="2">h7</strain>
    </source>
</reference>
<dbReference type="Proteomes" id="UP000053424">
    <property type="component" value="Unassembled WGS sequence"/>
</dbReference>
<accession>A0A0C2XC60</accession>
<name>A0A0C2XC60_HEBCY</name>
<dbReference type="EMBL" id="KN831819">
    <property type="protein sequence ID" value="KIM35518.1"/>
    <property type="molecule type" value="Genomic_DNA"/>
</dbReference>
<sequence length="271" mass="30115">MGTGTTSGRMVKLSDDIKDRLARKEESIRLRAKKVEGDQCEEKGGGIWTNVGWNKLVGSGGSSRTDNAGRWPWNGLTTRASLRPRILPRETEIGFPSTAISCTLRLTVPKRVRLRLGIDETIIKVAFSKQGYMQFEDNVRKMVETDPQSGKRCWPENLDICLILGLDGERLLHVKDGDYAMYTAIVKPYIRSTPSDTDFVYRENVYWPAELPALEPEDGEAPEIYDDDGCTSFPFPPPSNIRQGISMPVKCVVSGGDSTMITVGPPPHPLN</sequence>
<protein>
    <submittedName>
        <fullName evidence="1">Uncharacterized protein</fullName>
    </submittedName>
</protein>
<evidence type="ECO:0000313" key="2">
    <source>
        <dbReference type="Proteomes" id="UP000053424"/>
    </source>
</evidence>
<dbReference type="AlphaFoldDB" id="A0A0C2XC60"/>
<keyword evidence="2" id="KW-1185">Reference proteome</keyword>
<organism evidence="1 2">
    <name type="scientific">Hebeloma cylindrosporum</name>
    <dbReference type="NCBI Taxonomy" id="76867"/>
    <lineage>
        <taxon>Eukaryota</taxon>
        <taxon>Fungi</taxon>
        <taxon>Dikarya</taxon>
        <taxon>Basidiomycota</taxon>
        <taxon>Agaricomycotina</taxon>
        <taxon>Agaricomycetes</taxon>
        <taxon>Agaricomycetidae</taxon>
        <taxon>Agaricales</taxon>
        <taxon>Agaricineae</taxon>
        <taxon>Hymenogastraceae</taxon>
        <taxon>Hebeloma</taxon>
    </lineage>
</organism>
<proteinExistence type="predicted"/>
<evidence type="ECO:0000313" key="1">
    <source>
        <dbReference type="EMBL" id="KIM35518.1"/>
    </source>
</evidence>
<dbReference type="HOGENOM" id="CLU_1026953_0_0_1"/>
<gene>
    <name evidence="1" type="ORF">M413DRAFT_14521</name>
</gene>
<reference evidence="2" key="2">
    <citation type="submission" date="2015-01" db="EMBL/GenBank/DDBJ databases">
        <title>Evolutionary Origins and Diversification of the Mycorrhizal Mutualists.</title>
        <authorList>
            <consortium name="DOE Joint Genome Institute"/>
            <consortium name="Mycorrhizal Genomics Consortium"/>
            <person name="Kohler A."/>
            <person name="Kuo A."/>
            <person name="Nagy L.G."/>
            <person name="Floudas D."/>
            <person name="Copeland A."/>
            <person name="Barry K.W."/>
            <person name="Cichocki N."/>
            <person name="Veneault-Fourrey C."/>
            <person name="LaButti K."/>
            <person name="Lindquist E.A."/>
            <person name="Lipzen A."/>
            <person name="Lundell T."/>
            <person name="Morin E."/>
            <person name="Murat C."/>
            <person name="Riley R."/>
            <person name="Ohm R."/>
            <person name="Sun H."/>
            <person name="Tunlid A."/>
            <person name="Henrissat B."/>
            <person name="Grigoriev I.V."/>
            <person name="Hibbett D.S."/>
            <person name="Martin F."/>
        </authorList>
    </citation>
    <scope>NUCLEOTIDE SEQUENCE [LARGE SCALE GENOMIC DNA]</scope>
    <source>
        <strain evidence="2">h7</strain>
    </source>
</reference>